<comment type="caution">
    <text evidence="2">The sequence shown here is derived from an EMBL/GenBank/DDBJ whole genome shotgun (WGS) entry which is preliminary data.</text>
</comment>
<reference evidence="2 3" key="1">
    <citation type="submission" date="2022-09" db="EMBL/GenBank/DDBJ databases">
        <authorList>
            <person name="Palmer J.M."/>
        </authorList>
    </citation>
    <scope>NUCLEOTIDE SEQUENCE [LARGE SCALE GENOMIC DNA]</scope>
    <source>
        <strain evidence="2 3">DSM 7382</strain>
    </source>
</reference>
<proteinExistence type="predicted"/>
<feature type="compositionally biased region" description="Low complexity" evidence="1">
    <location>
        <begin position="85"/>
        <end position="117"/>
    </location>
</feature>
<feature type="compositionally biased region" description="Low complexity" evidence="1">
    <location>
        <begin position="33"/>
        <end position="47"/>
    </location>
</feature>
<accession>A0AAW0F8J0</accession>
<gene>
    <name evidence="2" type="ORF">QCA50_020076</name>
</gene>
<feature type="region of interest" description="Disordered" evidence="1">
    <location>
        <begin position="1"/>
        <end position="51"/>
    </location>
</feature>
<evidence type="ECO:0000256" key="1">
    <source>
        <dbReference type="SAM" id="MobiDB-lite"/>
    </source>
</evidence>
<feature type="region of interest" description="Disordered" evidence="1">
    <location>
        <begin position="67"/>
        <end position="117"/>
    </location>
</feature>
<name>A0AAW0F8J0_9APHY</name>
<keyword evidence="3" id="KW-1185">Reference proteome</keyword>
<protein>
    <submittedName>
        <fullName evidence="2">Uncharacterized protein</fullName>
    </submittedName>
</protein>
<organism evidence="2 3">
    <name type="scientific">Cerrena zonata</name>
    <dbReference type="NCBI Taxonomy" id="2478898"/>
    <lineage>
        <taxon>Eukaryota</taxon>
        <taxon>Fungi</taxon>
        <taxon>Dikarya</taxon>
        <taxon>Basidiomycota</taxon>
        <taxon>Agaricomycotina</taxon>
        <taxon>Agaricomycetes</taxon>
        <taxon>Polyporales</taxon>
        <taxon>Cerrenaceae</taxon>
        <taxon>Cerrena</taxon>
    </lineage>
</organism>
<feature type="compositionally biased region" description="Polar residues" evidence="1">
    <location>
        <begin position="8"/>
        <end position="18"/>
    </location>
</feature>
<evidence type="ECO:0000313" key="3">
    <source>
        <dbReference type="Proteomes" id="UP001385951"/>
    </source>
</evidence>
<sequence length="383" mass="41322">MVSPLGCGTTSNAKTLRSTRPKSAGPLANSWNTNRTSVSVSCTSSDSGSRRKSLLVARKPYVSPLVNRSSLRPLGAPSSDDDNYDSANSSSSTLADSIPLKHPAATSKSKSTTKSASPPIAKVYCDRAVQTEMVEKTLIPASVTSTSIAPLPILAPTTVAALGRILGLTSTFVPSPVLSPTLGASSHDNITTIPTASIRPSEAKVKAWLFHQQNEFLATKQRVITELKFGSNRTGAKKIPAKTIEELPAPSIKRPKNKRYSLPNIQTSQVPSLPSRAKTISFRTPITTTNMTTFLIVRSIPTPVPTQISTPITTGSSESPIRNLNELTQARTTAEEVRARLKLGLTLCPLPEEEKERVSEKGWYKELQMARRASMKSKRYSII</sequence>
<evidence type="ECO:0000313" key="2">
    <source>
        <dbReference type="EMBL" id="KAK7676958.1"/>
    </source>
</evidence>
<dbReference type="EMBL" id="JASBNA010000099">
    <property type="protein sequence ID" value="KAK7676958.1"/>
    <property type="molecule type" value="Genomic_DNA"/>
</dbReference>
<dbReference type="AlphaFoldDB" id="A0AAW0F8J0"/>
<dbReference type="Proteomes" id="UP001385951">
    <property type="component" value="Unassembled WGS sequence"/>
</dbReference>